<dbReference type="AlphaFoldDB" id="A0AAN8IMV6"/>
<gene>
    <name evidence="1" type="ORF">GCK32_017623</name>
</gene>
<organism evidence="1 2">
    <name type="scientific">Trichostrongylus colubriformis</name>
    <name type="common">Black scour worm</name>
    <dbReference type="NCBI Taxonomy" id="6319"/>
    <lineage>
        <taxon>Eukaryota</taxon>
        <taxon>Metazoa</taxon>
        <taxon>Ecdysozoa</taxon>
        <taxon>Nematoda</taxon>
        <taxon>Chromadorea</taxon>
        <taxon>Rhabditida</taxon>
        <taxon>Rhabditina</taxon>
        <taxon>Rhabditomorpha</taxon>
        <taxon>Strongyloidea</taxon>
        <taxon>Trichostrongylidae</taxon>
        <taxon>Trichostrongylus</taxon>
    </lineage>
</organism>
<protein>
    <submittedName>
        <fullName evidence="1">Uncharacterized protein</fullName>
    </submittedName>
</protein>
<name>A0AAN8IMV6_TRICO</name>
<feature type="non-terminal residue" evidence="1">
    <location>
        <position position="1"/>
    </location>
</feature>
<evidence type="ECO:0000313" key="2">
    <source>
        <dbReference type="Proteomes" id="UP001331761"/>
    </source>
</evidence>
<reference evidence="1 2" key="1">
    <citation type="submission" date="2019-10" db="EMBL/GenBank/DDBJ databases">
        <title>Assembly and Annotation for the nematode Trichostrongylus colubriformis.</title>
        <authorList>
            <person name="Martin J."/>
        </authorList>
    </citation>
    <scope>NUCLEOTIDE SEQUENCE [LARGE SCALE GENOMIC DNA]</scope>
    <source>
        <strain evidence="1">G859</strain>
        <tissue evidence="1">Whole worm</tissue>
    </source>
</reference>
<dbReference type="Pfam" id="PF03568">
    <property type="entry name" value="Separin_C"/>
    <property type="match status" value="1"/>
</dbReference>
<sequence length="220" mass="24097">GPWQAAMMWSESTMLATRQLSRFISGKMNGFTFSQPALFKKMVEKLPEDFTLVHLALSHDGSLHLIKLHQNREPIIMPLAPKSKVETVKAMMDKVIEENSRTCSMGKVTNDAKAFWVARRAVDSELKAIIPRVQEILLGAAAPLLLPSISLNRSGLTIAKSLVSASQSSSGAQLPLSFAKELVSLSANLEKCEWIGVVERMCDVAGVSSQKEAVQDLYAK</sequence>
<dbReference type="EMBL" id="WIXE01011640">
    <property type="protein sequence ID" value="KAK5976593.1"/>
    <property type="molecule type" value="Genomic_DNA"/>
</dbReference>
<proteinExistence type="predicted"/>
<evidence type="ECO:0000313" key="1">
    <source>
        <dbReference type="EMBL" id="KAK5976593.1"/>
    </source>
</evidence>
<dbReference type="Proteomes" id="UP001331761">
    <property type="component" value="Unassembled WGS sequence"/>
</dbReference>
<comment type="caution">
    <text evidence="1">The sequence shown here is derived from an EMBL/GenBank/DDBJ whole genome shotgun (WGS) entry which is preliminary data.</text>
</comment>
<keyword evidence="2" id="KW-1185">Reference proteome</keyword>
<accession>A0AAN8IMV6</accession>